<organism evidence="2 3">
    <name type="scientific">Leptidea sinapis</name>
    <dbReference type="NCBI Taxonomy" id="189913"/>
    <lineage>
        <taxon>Eukaryota</taxon>
        <taxon>Metazoa</taxon>
        <taxon>Ecdysozoa</taxon>
        <taxon>Arthropoda</taxon>
        <taxon>Hexapoda</taxon>
        <taxon>Insecta</taxon>
        <taxon>Pterygota</taxon>
        <taxon>Neoptera</taxon>
        <taxon>Endopterygota</taxon>
        <taxon>Lepidoptera</taxon>
        <taxon>Glossata</taxon>
        <taxon>Ditrysia</taxon>
        <taxon>Papilionoidea</taxon>
        <taxon>Pieridae</taxon>
        <taxon>Dismorphiinae</taxon>
        <taxon>Leptidea</taxon>
    </lineage>
</organism>
<feature type="region of interest" description="Disordered" evidence="1">
    <location>
        <begin position="1"/>
        <end position="73"/>
    </location>
</feature>
<keyword evidence="3" id="KW-1185">Reference proteome</keyword>
<evidence type="ECO:0000313" key="3">
    <source>
        <dbReference type="Proteomes" id="UP000324832"/>
    </source>
</evidence>
<dbReference type="EMBL" id="FZQP02000260">
    <property type="protein sequence ID" value="VVC88207.1"/>
    <property type="molecule type" value="Genomic_DNA"/>
</dbReference>
<feature type="compositionally biased region" description="Pro residues" evidence="1">
    <location>
        <begin position="59"/>
        <end position="73"/>
    </location>
</feature>
<evidence type="ECO:0000313" key="2">
    <source>
        <dbReference type="EMBL" id="VVC88207.1"/>
    </source>
</evidence>
<accession>A0A5E4PQA3</accession>
<sequence>MCVVCQSLDRTSASSAGSAGAGAGRVRAALRPGPDLHHHPPDFLDNLRETQRQRLGAPPRAPPPLPPKPPTLV</sequence>
<gene>
    <name evidence="2" type="ORF">LSINAPIS_LOCUS1633</name>
</gene>
<protein>
    <submittedName>
        <fullName evidence="2">Uncharacterized protein</fullName>
    </submittedName>
</protein>
<feature type="compositionally biased region" description="Basic and acidic residues" evidence="1">
    <location>
        <begin position="34"/>
        <end position="52"/>
    </location>
</feature>
<reference evidence="2 3" key="1">
    <citation type="submission" date="2017-07" db="EMBL/GenBank/DDBJ databases">
        <authorList>
            <person name="Talla V."/>
            <person name="Backstrom N."/>
        </authorList>
    </citation>
    <scope>NUCLEOTIDE SEQUENCE [LARGE SCALE GENOMIC DNA]</scope>
</reference>
<evidence type="ECO:0000256" key="1">
    <source>
        <dbReference type="SAM" id="MobiDB-lite"/>
    </source>
</evidence>
<name>A0A5E4PQA3_9NEOP</name>
<proteinExistence type="predicted"/>
<dbReference type="AlphaFoldDB" id="A0A5E4PQA3"/>
<dbReference type="Proteomes" id="UP000324832">
    <property type="component" value="Unassembled WGS sequence"/>
</dbReference>